<evidence type="ECO:0000313" key="1">
    <source>
        <dbReference type="EMBL" id="DAF52850.1"/>
    </source>
</evidence>
<sequence length="68" mass="7468">MKAIPVNETAMVAHLKAIESERILNQISGDVMNTIYSLQTMMSAYGAAGVRIIVTVDNITAERIEEDE</sequence>
<organism evidence="1">
    <name type="scientific">Myoviridae sp. cty4e12</name>
    <dbReference type="NCBI Taxonomy" id="2827718"/>
    <lineage>
        <taxon>Viruses</taxon>
        <taxon>Duplodnaviria</taxon>
        <taxon>Heunggongvirae</taxon>
        <taxon>Uroviricota</taxon>
        <taxon>Caudoviricetes</taxon>
    </lineage>
</organism>
<accession>A0A8S5SQJ3</accession>
<reference evidence="1" key="1">
    <citation type="journal article" date="2021" name="Proc. Natl. Acad. Sci. U.S.A.">
        <title>A Catalog of Tens of Thousands of Viruses from Human Metagenomes Reveals Hidden Associations with Chronic Diseases.</title>
        <authorList>
            <person name="Tisza M.J."/>
            <person name="Buck C.B."/>
        </authorList>
    </citation>
    <scope>NUCLEOTIDE SEQUENCE</scope>
    <source>
        <strain evidence="1">Cty4e12</strain>
    </source>
</reference>
<name>A0A8S5SQJ3_9CAUD</name>
<proteinExistence type="predicted"/>
<dbReference type="EMBL" id="BK032643">
    <property type="protein sequence ID" value="DAF52850.1"/>
    <property type="molecule type" value="Genomic_DNA"/>
</dbReference>
<protein>
    <submittedName>
        <fullName evidence="1">Uncharacterized protein</fullName>
    </submittedName>
</protein>